<name>A0A8S5MAT0_9CAUD</name>
<accession>A0A8S5MAT0</accession>
<organism evidence="1">
    <name type="scientific">Myoviridae sp. ctNQr16</name>
    <dbReference type="NCBI Taxonomy" id="2826644"/>
    <lineage>
        <taxon>Viruses</taxon>
        <taxon>Duplodnaviria</taxon>
        <taxon>Heunggongvirae</taxon>
        <taxon>Uroviricota</taxon>
        <taxon>Caudoviricetes</taxon>
    </lineage>
</organism>
<evidence type="ECO:0000313" key="1">
    <source>
        <dbReference type="EMBL" id="DAD79354.1"/>
    </source>
</evidence>
<protein>
    <submittedName>
        <fullName evidence="1">Uncharacterized protein</fullName>
    </submittedName>
</protein>
<proteinExistence type="predicted"/>
<reference evidence="1" key="1">
    <citation type="journal article" date="2021" name="Proc. Natl. Acad. Sci. U.S.A.">
        <title>A Catalog of Tens of Thousands of Viruses from Human Metagenomes Reveals Hidden Associations with Chronic Diseases.</title>
        <authorList>
            <person name="Tisza M.J."/>
            <person name="Buck C.B."/>
        </authorList>
    </citation>
    <scope>NUCLEOTIDE SEQUENCE</scope>
    <source>
        <strain evidence="1">CtNQr16</strain>
    </source>
</reference>
<dbReference type="EMBL" id="BK014863">
    <property type="protein sequence ID" value="DAD79354.1"/>
    <property type="molecule type" value="Genomic_DNA"/>
</dbReference>
<sequence>MNVLIFVNYQGNQYEWDNLTEQEKKKMTEKLNQQTADQLGYEKEIIKN</sequence>